<evidence type="ECO:0000313" key="1">
    <source>
        <dbReference type="EMBL" id="AVP99218.1"/>
    </source>
</evidence>
<reference evidence="1 2" key="1">
    <citation type="submission" date="2018-03" db="EMBL/GenBank/DDBJ databases">
        <title>Ahniella affigens gen. nov., sp. nov., a gammaproteobacterium isolated from sandy soil near a stream.</title>
        <authorList>
            <person name="Ko Y."/>
            <person name="Kim J.-H."/>
        </authorList>
    </citation>
    <scope>NUCLEOTIDE SEQUENCE [LARGE SCALE GENOMIC DNA]</scope>
    <source>
        <strain evidence="1 2">D13</strain>
    </source>
</reference>
<evidence type="ECO:0008006" key="3">
    <source>
        <dbReference type="Google" id="ProtNLM"/>
    </source>
</evidence>
<proteinExistence type="predicted"/>
<protein>
    <recommendedName>
        <fullName evidence="3">DUF4157 domain-containing protein</fullName>
    </recommendedName>
</protein>
<sequence>MRRAARRDIATIINAIFDPNIDLSVLLPTLLPKAIAWAESLAVDIARHGAPLDAAEIAIAQRMGVRHAELIRVVDVDRMPAPTDAILREAASKLGMLGPGTAGLTLGYGVWVACGQRSMRLLSHEFRHVFQYEAAGGIAAFMPIYLDQVVRHGYWDAPLERDARAHETNA</sequence>
<name>A0A2P1PWI9_9GAMM</name>
<dbReference type="AlphaFoldDB" id="A0A2P1PWI9"/>
<organism evidence="1 2">
    <name type="scientific">Ahniella affigens</name>
    <dbReference type="NCBI Taxonomy" id="2021234"/>
    <lineage>
        <taxon>Bacteria</taxon>
        <taxon>Pseudomonadati</taxon>
        <taxon>Pseudomonadota</taxon>
        <taxon>Gammaproteobacteria</taxon>
        <taxon>Lysobacterales</taxon>
        <taxon>Rhodanobacteraceae</taxon>
        <taxon>Ahniella</taxon>
    </lineage>
</organism>
<dbReference type="KEGG" id="xba:C7S18_19530"/>
<dbReference type="OrthoDB" id="196110at2"/>
<keyword evidence="2" id="KW-1185">Reference proteome</keyword>
<reference evidence="1 2" key="2">
    <citation type="submission" date="2018-03" db="EMBL/GenBank/DDBJ databases">
        <authorList>
            <person name="Keele B.F."/>
        </authorList>
    </citation>
    <scope>NUCLEOTIDE SEQUENCE [LARGE SCALE GENOMIC DNA]</scope>
    <source>
        <strain evidence="1 2">D13</strain>
    </source>
</reference>
<dbReference type="Proteomes" id="UP000241074">
    <property type="component" value="Chromosome"/>
</dbReference>
<dbReference type="RefSeq" id="WP_106893138.1">
    <property type="nucleotide sequence ID" value="NZ_CP027860.1"/>
</dbReference>
<accession>A0A2P1PWI9</accession>
<evidence type="ECO:0000313" key="2">
    <source>
        <dbReference type="Proteomes" id="UP000241074"/>
    </source>
</evidence>
<dbReference type="EMBL" id="CP027860">
    <property type="protein sequence ID" value="AVP99218.1"/>
    <property type="molecule type" value="Genomic_DNA"/>
</dbReference>
<gene>
    <name evidence="1" type="ORF">C7S18_19530</name>
</gene>